<evidence type="ECO:0000256" key="1">
    <source>
        <dbReference type="ARBA" id="ARBA00037999"/>
    </source>
</evidence>
<comment type="caution">
    <text evidence="5">The sequence shown here is derived from an EMBL/GenBank/DDBJ whole genome shotgun (WGS) entry which is preliminary data.</text>
</comment>
<name>A0A1S1WZN5_9NEIS</name>
<keyword evidence="5" id="KW-0032">Aminotransferase</keyword>
<dbReference type="OrthoDB" id="9804264at2"/>
<dbReference type="Gene3D" id="3.90.1150.10">
    <property type="entry name" value="Aspartate Aminotransferase, domain 1"/>
    <property type="match status" value="1"/>
</dbReference>
<evidence type="ECO:0000256" key="2">
    <source>
        <dbReference type="PIRSR" id="PIRSR000390-1"/>
    </source>
</evidence>
<dbReference type="PIRSF" id="PIRSF000390">
    <property type="entry name" value="PLP_StrS"/>
    <property type="match status" value="1"/>
</dbReference>
<evidence type="ECO:0000256" key="3">
    <source>
        <dbReference type="PIRSR" id="PIRSR000390-2"/>
    </source>
</evidence>
<proteinExistence type="inferred from homology"/>
<evidence type="ECO:0000313" key="6">
    <source>
        <dbReference type="Proteomes" id="UP000180088"/>
    </source>
</evidence>
<evidence type="ECO:0000313" key="5">
    <source>
        <dbReference type="EMBL" id="OHX12615.1"/>
    </source>
</evidence>
<sequence>MDFLPFTRPHIDEDTIAAVGDVLRSGWITTGPRCQQLEAELSAFCGGRPVRLVSSATAALEMALLVAGVGPGDEVITCPLSWVATANVILKVGATPVFVDADPATRNLDLDKVEAAITPRTRALIPVDLAGLPVDRERLYAIAGKHGLRVVEDAAQSMGASWKGKNIGNGGDLVSFSFHANKNMTSGEGGCLVLNNADEARLFEKLRLQGVTRLPDGTMDVDVLGGKANMTDIAATIGLGQLKQLAGFNARRRQLAQLYFQHFDRELGCDLPPADFEQSNWHMFQPLLPLERMSVDRGEFIARMKAQGISVGVHYPAMHLFTLFRQRGHREGEFPVAEDIGQRTVTLPLFPAMRDEDVLRVCKTVSAVLRPVLS</sequence>
<dbReference type="InterPro" id="IPR015422">
    <property type="entry name" value="PyrdxlP-dep_Trfase_small"/>
</dbReference>
<dbReference type="EMBL" id="MKCS01000001">
    <property type="protein sequence ID" value="OHX12615.1"/>
    <property type="molecule type" value="Genomic_DNA"/>
</dbReference>
<accession>A0A1S1WZN5</accession>
<dbReference type="STRING" id="1903179.BI347_03190"/>
<comment type="similarity">
    <text evidence="1 4">Belongs to the DegT/DnrJ/EryC1 family.</text>
</comment>
<reference evidence="5 6" key="1">
    <citation type="submission" date="2016-09" db="EMBL/GenBank/DDBJ databases">
        <title>Chromobacterium muskegensis sp. nov., an insecticidal bacterium isolated from Sphagnum bogs.</title>
        <authorList>
            <person name="Sparks M.E."/>
            <person name="Blackburn M.B."/>
            <person name="Gundersen-Rindal D.E."/>
            <person name="Mitchell A."/>
            <person name="Farrar R."/>
            <person name="Kuhar D."/>
        </authorList>
    </citation>
    <scope>NUCLEOTIDE SEQUENCE [LARGE SCALE GENOMIC DNA]</scope>
    <source>
        <strain evidence="5 6">37-2</strain>
    </source>
</reference>
<dbReference type="Gene3D" id="3.40.640.10">
    <property type="entry name" value="Type I PLP-dependent aspartate aminotransferase-like (Major domain)"/>
    <property type="match status" value="1"/>
</dbReference>
<keyword evidence="3 4" id="KW-0663">Pyridoxal phosphate</keyword>
<feature type="active site" description="Proton acceptor" evidence="2">
    <location>
        <position position="182"/>
    </location>
</feature>
<dbReference type="InterPro" id="IPR000653">
    <property type="entry name" value="DegT/StrS_aminotransferase"/>
</dbReference>
<protein>
    <submittedName>
        <fullName evidence="5">Aminotransferase DegT</fullName>
    </submittedName>
</protein>
<dbReference type="RefSeq" id="WP_071115284.1">
    <property type="nucleotide sequence ID" value="NZ_MKCS01000001.1"/>
</dbReference>
<dbReference type="PANTHER" id="PTHR30244:SF34">
    <property type="entry name" value="DTDP-4-AMINO-4,6-DIDEOXYGALACTOSE TRANSAMINASE"/>
    <property type="match status" value="1"/>
</dbReference>
<dbReference type="CDD" id="cd00616">
    <property type="entry name" value="AHBA_syn"/>
    <property type="match status" value="1"/>
</dbReference>
<dbReference type="PANTHER" id="PTHR30244">
    <property type="entry name" value="TRANSAMINASE"/>
    <property type="match status" value="1"/>
</dbReference>
<keyword evidence="5" id="KW-0808">Transferase</keyword>
<dbReference type="Proteomes" id="UP000180088">
    <property type="component" value="Unassembled WGS sequence"/>
</dbReference>
<gene>
    <name evidence="5" type="ORF">BI347_03190</name>
</gene>
<dbReference type="InterPro" id="IPR015424">
    <property type="entry name" value="PyrdxlP-dep_Trfase"/>
</dbReference>
<dbReference type="GO" id="GO:0008483">
    <property type="term" value="F:transaminase activity"/>
    <property type="evidence" value="ECO:0007669"/>
    <property type="project" value="UniProtKB-KW"/>
</dbReference>
<dbReference type="Pfam" id="PF01041">
    <property type="entry name" value="DegT_DnrJ_EryC1"/>
    <property type="match status" value="1"/>
</dbReference>
<dbReference type="InterPro" id="IPR015421">
    <property type="entry name" value="PyrdxlP-dep_Trfase_major"/>
</dbReference>
<feature type="modified residue" description="N6-(pyridoxal phosphate)lysine" evidence="3">
    <location>
        <position position="182"/>
    </location>
</feature>
<dbReference type="AlphaFoldDB" id="A0A1S1WZN5"/>
<dbReference type="GO" id="GO:0030170">
    <property type="term" value="F:pyridoxal phosphate binding"/>
    <property type="evidence" value="ECO:0007669"/>
    <property type="project" value="TreeGrafter"/>
</dbReference>
<dbReference type="GO" id="GO:0000271">
    <property type="term" value="P:polysaccharide biosynthetic process"/>
    <property type="evidence" value="ECO:0007669"/>
    <property type="project" value="TreeGrafter"/>
</dbReference>
<evidence type="ECO:0000256" key="4">
    <source>
        <dbReference type="RuleBase" id="RU004508"/>
    </source>
</evidence>
<dbReference type="SUPFAM" id="SSF53383">
    <property type="entry name" value="PLP-dependent transferases"/>
    <property type="match status" value="1"/>
</dbReference>
<organism evidence="5 6">
    <name type="scientific">Chromobacterium sphagni</name>
    <dbReference type="NCBI Taxonomy" id="1903179"/>
    <lineage>
        <taxon>Bacteria</taxon>
        <taxon>Pseudomonadati</taxon>
        <taxon>Pseudomonadota</taxon>
        <taxon>Betaproteobacteria</taxon>
        <taxon>Neisseriales</taxon>
        <taxon>Chromobacteriaceae</taxon>
        <taxon>Chromobacterium</taxon>
    </lineage>
</organism>